<keyword evidence="3" id="KW-0514">Muscle protein</keyword>
<organism evidence="4 6">
    <name type="scientific">Oikopleura dioica</name>
    <name type="common">Tunicate</name>
    <dbReference type="NCBI Taxonomy" id="34765"/>
    <lineage>
        <taxon>Eukaryota</taxon>
        <taxon>Metazoa</taxon>
        <taxon>Chordata</taxon>
        <taxon>Tunicata</taxon>
        <taxon>Appendicularia</taxon>
        <taxon>Copelata</taxon>
        <taxon>Oikopleuridae</taxon>
        <taxon>Oikopleura</taxon>
    </lineage>
</organism>
<dbReference type="Proteomes" id="UP000001307">
    <property type="component" value="Unassembled WGS sequence"/>
</dbReference>
<dbReference type="OrthoDB" id="371899at2759"/>
<dbReference type="AlphaFoldDB" id="E4WQ44"/>
<comment type="function">
    <text evidence="1">Troponin I is the inhibitory subunit of troponin, the thin filament regulatory complex which confers calcium-sensitivity to striated muscle actomyosin ATPase activity.</text>
</comment>
<keyword evidence="6" id="KW-1185">Reference proteome</keyword>
<protein>
    <submittedName>
        <fullName evidence="4">Uncharacterized protein</fullName>
    </submittedName>
</protein>
<evidence type="ECO:0000256" key="2">
    <source>
        <dbReference type="ARBA" id="ARBA00009930"/>
    </source>
</evidence>
<dbReference type="Proteomes" id="UP000011014">
    <property type="component" value="Unassembled WGS sequence"/>
</dbReference>
<dbReference type="InterPro" id="IPR050875">
    <property type="entry name" value="Troponin_I"/>
</dbReference>
<comment type="similarity">
    <text evidence="2">Belongs to the troponin I family.</text>
</comment>
<name>E4WQ44_OIKDI</name>
<dbReference type="PANTHER" id="PTHR13738:SF1">
    <property type="entry name" value="TROPONIN I"/>
    <property type="match status" value="1"/>
</dbReference>
<reference evidence="4 6" key="1">
    <citation type="journal article" date="2010" name="Science">
        <title>Plasticity of animal genome architecture unmasked by rapid evolution of a pelagic tunicate.</title>
        <authorList>
            <person name="Denoeud F."/>
            <person name="Henriet S."/>
            <person name="Mungpakdee S."/>
            <person name="Aury J.M."/>
            <person name="Da Silva C."/>
            <person name="Brinkmann H."/>
            <person name="Mikhaleva J."/>
            <person name="Olsen L.C."/>
            <person name="Jubin C."/>
            <person name="Canestro C."/>
            <person name="Bouquet J.M."/>
            <person name="Danks G."/>
            <person name="Poulain J."/>
            <person name="Campsteijn C."/>
            <person name="Adamski M."/>
            <person name="Cross I."/>
            <person name="Yadetie F."/>
            <person name="Muffato M."/>
            <person name="Louis A."/>
            <person name="Butcher S."/>
            <person name="Tsagkogeorga G."/>
            <person name="Konrad A."/>
            <person name="Singh S."/>
            <person name="Jensen M.F."/>
            <person name="Cong E.H."/>
            <person name="Eikeseth-Otteraa H."/>
            <person name="Noel B."/>
            <person name="Anthouard V."/>
            <person name="Porcel B.M."/>
            <person name="Kachouri-Lafond R."/>
            <person name="Nishino A."/>
            <person name="Ugolini M."/>
            <person name="Chourrout P."/>
            <person name="Nishida H."/>
            <person name="Aasland R."/>
            <person name="Huzurbazar S."/>
            <person name="Westhof E."/>
            <person name="Delsuc F."/>
            <person name="Lehrach H."/>
            <person name="Reinhardt R."/>
            <person name="Weissenbach J."/>
            <person name="Roy S.W."/>
            <person name="Artiguenave F."/>
            <person name="Postlethwait J.H."/>
            <person name="Manak J.R."/>
            <person name="Thompson E.M."/>
            <person name="Jaillon O."/>
            <person name="Du Pasquier L."/>
            <person name="Boudinot P."/>
            <person name="Liberles D.A."/>
            <person name="Volff J.N."/>
            <person name="Philippe H."/>
            <person name="Lenhard B."/>
            <person name="Roest Crollius H."/>
            <person name="Wincker P."/>
            <person name="Chourrout D."/>
        </authorList>
    </citation>
    <scope>NUCLEOTIDE SEQUENCE [LARGE SCALE GENOMIC DNA]</scope>
</reference>
<dbReference type="GO" id="GO:0006936">
    <property type="term" value="P:muscle contraction"/>
    <property type="evidence" value="ECO:0007669"/>
    <property type="project" value="TreeGrafter"/>
</dbReference>
<dbReference type="Gene3D" id="1.20.5.350">
    <property type="match status" value="1"/>
</dbReference>
<evidence type="ECO:0000256" key="3">
    <source>
        <dbReference type="ARBA" id="ARBA00023179"/>
    </source>
</evidence>
<dbReference type="InterPro" id="IPR038077">
    <property type="entry name" value="Troponin_sf"/>
</dbReference>
<evidence type="ECO:0000313" key="4">
    <source>
        <dbReference type="EMBL" id="CBY20837.1"/>
    </source>
</evidence>
<gene>
    <name evidence="4" type="ORF">GSOID_T00000843001</name>
    <name evidence="5" type="ORF">GSOID_T00030443001</name>
</gene>
<proteinExistence type="inferred from homology"/>
<dbReference type="Pfam" id="PF00992">
    <property type="entry name" value="Troponin"/>
    <property type="match status" value="1"/>
</dbReference>
<dbReference type="SUPFAM" id="SSF90250">
    <property type="entry name" value="Troponin coil-coiled subunits"/>
    <property type="match status" value="1"/>
</dbReference>
<accession>E4WQ44</accession>
<evidence type="ECO:0000313" key="6">
    <source>
        <dbReference type="Proteomes" id="UP000001307"/>
    </source>
</evidence>
<dbReference type="InterPro" id="IPR001978">
    <property type="entry name" value="Troponin"/>
</dbReference>
<dbReference type="GO" id="GO:0005861">
    <property type="term" value="C:troponin complex"/>
    <property type="evidence" value="ECO:0007669"/>
    <property type="project" value="InterPro"/>
</dbReference>
<evidence type="ECO:0000313" key="5">
    <source>
        <dbReference type="EMBL" id="CBY37342.1"/>
    </source>
</evidence>
<dbReference type="EMBL" id="FN654951">
    <property type="protein sequence ID" value="CBY37342.1"/>
    <property type="molecule type" value="Genomic_DNA"/>
</dbReference>
<dbReference type="PANTHER" id="PTHR13738">
    <property type="entry name" value="TROPONIN I"/>
    <property type="match status" value="1"/>
</dbReference>
<dbReference type="EMBL" id="FN653015">
    <property type="protein sequence ID" value="CBY20837.1"/>
    <property type="molecule type" value="Genomic_DNA"/>
</dbReference>
<evidence type="ECO:0000256" key="1">
    <source>
        <dbReference type="ARBA" id="ARBA00001988"/>
    </source>
</evidence>
<dbReference type="FunCoup" id="E4WQ44">
    <property type="interactions" value="4"/>
</dbReference>
<sequence length="154" mass="17812">MQIAYFTLLSLQSRTMDDKKKHELWGKILKFCQDALKKEISDAAEKKKQVLMDRLVPLPNLSGMSDDELRQLCREIHSKCDKVDEERYDLEIKVNKFDSEVKDLEIKIMDLRGSKFKKPPLRKVKMSTDQMLSALLGKQAGGKQDLRSGLKKVK</sequence>